<dbReference type="RefSeq" id="WP_116427585.1">
    <property type="nucleotide sequence ID" value="NZ_BGZL01000005.1"/>
</dbReference>
<name>A0A388SYC7_9ACTN</name>
<feature type="domain" description="Helix-turn-helix" evidence="1">
    <location>
        <begin position="83"/>
        <end position="123"/>
    </location>
</feature>
<accession>A0A388SYC7</accession>
<dbReference type="InterPro" id="IPR010093">
    <property type="entry name" value="SinI_DNA-bd"/>
</dbReference>
<comment type="caution">
    <text evidence="2">The sequence shown here is derived from an EMBL/GenBank/DDBJ whole genome shotgun (WGS) entry which is preliminary data.</text>
</comment>
<dbReference type="EMBL" id="BGZL01000005">
    <property type="protein sequence ID" value="GBQ01034.1"/>
    <property type="molecule type" value="Genomic_DNA"/>
</dbReference>
<protein>
    <recommendedName>
        <fullName evidence="1">Helix-turn-helix domain-containing protein</fullName>
    </recommendedName>
</protein>
<dbReference type="AlphaFoldDB" id="A0A388SYC7"/>
<reference evidence="2 3" key="1">
    <citation type="submission" date="2018-07" db="EMBL/GenBank/DDBJ databases">
        <title>Whole Genome Shotgun Sequence of Streptomyces spongiicola strain 531S.</title>
        <authorList>
            <person name="Dohra H."/>
            <person name="Kodani S."/>
        </authorList>
    </citation>
    <scope>NUCLEOTIDE SEQUENCE [LARGE SCALE GENOMIC DNA]</scope>
    <source>
        <strain evidence="2 3">531S</strain>
    </source>
</reference>
<organism evidence="2 3">
    <name type="scientific">Streptomyces spongiicola</name>
    <dbReference type="NCBI Taxonomy" id="1690221"/>
    <lineage>
        <taxon>Bacteria</taxon>
        <taxon>Bacillati</taxon>
        <taxon>Actinomycetota</taxon>
        <taxon>Actinomycetes</taxon>
        <taxon>Kitasatosporales</taxon>
        <taxon>Streptomycetaceae</taxon>
        <taxon>Streptomyces</taxon>
    </lineage>
</organism>
<dbReference type="Proteomes" id="UP000265354">
    <property type="component" value="Unassembled WGS sequence"/>
</dbReference>
<proteinExistence type="predicted"/>
<dbReference type="InterPro" id="IPR041657">
    <property type="entry name" value="HTH_17"/>
</dbReference>
<dbReference type="NCBIfam" id="TIGR01764">
    <property type="entry name" value="excise"/>
    <property type="match status" value="1"/>
</dbReference>
<dbReference type="Pfam" id="PF12728">
    <property type="entry name" value="HTH_17"/>
    <property type="match status" value="1"/>
</dbReference>
<gene>
    <name evidence="2" type="ORF">SSP531S_24640</name>
</gene>
<sequence length="141" mass="14800">MQTTDAPRVLEDGAVRVPAHLASAVFAATMLYLADQTRASGGALAPDARQLLQALHQAANGHPGFAPETPSTPADTVMLGMGAVAALLGCTPQYARRLARSGRLPAQRVGHVWLISPADLDAYRYGRQEDTDGEPGPDEQG</sequence>
<evidence type="ECO:0000313" key="3">
    <source>
        <dbReference type="Proteomes" id="UP000265354"/>
    </source>
</evidence>
<dbReference type="GO" id="GO:0003677">
    <property type="term" value="F:DNA binding"/>
    <property type="evidence" value="ECO:0007669"/>
    <property type="project" value="InterPro"/>
</dbReference>
<evidence type="ECO:0000259" key="1">
    <source>
        <dbReference type="Pfam" id="PF12728"/>
    </source>
</evidence>
<evidence type="ECO:0000313" key="2">
    <source>
        <dbReference type="EMBL" id="GBQ01034.1"/>
    </source>
</evidence>